<dbReference type="KEGG" id="mft:XA26_49650"/>
<evidence type="ECO:0000256" key="2">
    <source>
        <dbReference type="ARBA" id="ARBA00010742"/>
    </source>
</evidence>
<name>A0A0N9Y6C2_MYCFO</name>
<dbReference type="SUPFAM" id="SSF53850">
    <property type="entry name" value="Periplasmic binding protein-like II"/>
    <property type="match status" value="1"/>
</dbReference>
<reference evidence="5 7" key="1">
    <citation type="journal article" date="2015" name="MBio">
        <title>Enzymatic Degradation of Phenazines Can Generate Energy and Protect Sensitive Organisms from Toxicity.</title>
        <authorList>
            <person name="Costa K.C."/>
            <person name="Bergkessel M."/>
            <person name="Saunders S."/>
            <person name="Korlach J."/>
            <person name="Newman D.K."/>
        </authorList>
    </citation>
    <scope>NUCLEOTIDE SEQUENCE [LARGE SCALE GENOMIC DNA]</scope>
    <source>
        <strain evidence="5 7">CT6</strain>
    </source>
</reference>
<dbReference type="PROSITE" id="PS51257">
    <property type="entry name" value="PROKAR_LIPOPROTEIN"/>
    <property type="match status" value="1"/>
</dbReference>
<accession>A0A0N9Y6C2</accession>
<gene>
    <name evidence="6" type="ORF">NCTC1542_03596</name>
    <name evidence="5" type="ORF">XA26_49650</name>
</gene>
<dbReference type="Proteomes" id="UP000255389">
    <property type="component" value="Unassembled WGS sequence"/>
</dbReference>
<reference evidence="6 8" key="2">
    <citation type="submission" date="2018-06" db="EMBL/GenBank/DDBJ databases">
        <authorList>
            <consortium name="Pathogen Informatics"/>
            <person name="Doyle S."/>
        </authorList>
    </citation>
    <scope>NUCLEOTIDE SEQUENCE [LARGE SCALE GENOMIC DNA]</scope>
    <source>
        <strain evidence="6 8">NCTC1542</strain>
    </source>
</reference>
<dbReference type="Proteomes" id="UP000057134">
    <property type="component" value="Chromosome"/>
</dbReference>
<evidence type="ECO:0000259" key="4">
    <source>
        <dbReference type="Pfam" id="PF09084"/>
    </source>
</evidence>
<evidence type="ECO:0000313" key="5">
    <source>
        <dbReference type="EMBL" id="ALI28760.1"/>
    </source>
</evidence>
<dbReference type="EMBL" id="UGQY01000003">
    <property type="protein sequence ID" value="STZ88809.1"/>
    <property type="molecule type" value="Genomic_DNA"/>
</dbReference>
<dbReference type="InterPro" id="IPR015168">
    <property type="entry name" value="SsuA/THI5"/>
</dbReference>
<sequence>MFNRLLRTAFALTLISAAISCSSNDSKADGYLLRIGATSVTGTPAGSLGWGDKQGILAEQLKSAGVGKIEYSFFQSGSDVASALFAGAIDVAAIGDNPALRARSRDPKVVLLSLDSINGDAWLVGAKGGPTEIKGLVGKDITAPQGTIRDRAARQLIDAAGLTGQIHVRDVPTPESIAGLSSGKIDAAILTGASAAELQSKGFPIIDSLSRHGFGSTGTNIALRSFTDAHPEFVGAWQQAVTTVNRDITENFDAYLSWVAQTDDTDLEFVQKSTRPEEFNTEPFPQAGLDQLDAAYKFLNADGSFDHEYSVREWAGAKS</sequence>
<keyword evidence="3" id="KW-0732">Signal</keyword>
<evidence type="ECO:0000313" key="8">
    <source>
        <dbReference type="Proteomes" id="UP000255389"/>
    </source>
</evidence>
<protein>
    <submittedName>
        <fullName evidence="5">Alkanesulfonates-binding protein</fullName>
    </submittedName>
    <submittedName>
        <fullName evidence="6">Nitrate/sulfonate/bicarbonate ABC transporter periplasmic component-like protein</fullName>
    </submittedName>
</protein>
<dbReference type="Gene3D" id="3.40.190.10">
    <property type="entry name" value="Periplasmic binding protein-like II"/>
    <property type="match status" value="2"/>
</dbReference>
<comment type="subcellular location">
    <subcellularLocation>
        <location evidence="1">Periplasm</location>
    </subcellularLocation>
</comment>
<dbReference type="PANTHER" id="PTHR30024:SF47">
    <property type="entry name" value="TAURINE-BINDING PERIPLASMIC PROTEIN"/>
    <property type="match status" value="1"/>
</dbReference>
<dbReference type="PATRIC" id="fig|1766.6.peg.4939"/>
<dbReference type="GO" id="GO:0042597">
    <property type="term" value="C:periplasmic space"/>
    <property type="evidence" value="ECO:0007669"/>
    <property type="project" value="UniProtKB-SubCell"/>
</dbReference>
<dbReference type="EMBL" id="CP011269">
    <property type="protein sequence ID" value="ALI28760.1"/>
    <property type="molecule type" value="Genomic_DNA"/>
</dbReference>
<proteinExistence type="inferred from homology"/>
<evidence type="ECO:0000256" key="3">
    <source>
        <dbReference type="ARBA" id="ARBA00022729"/>
    </source>
</evidence>
<evidence type="ECO:0000256" key="1">
    <source>
        <dbReference type="ARBA" id="ARBA00004418"/>
    </source>
</evidence>
<evidence type="ECO:0000313" key="6">
    <source>
        <dbReference type="EMBL" id="STZ88809.1"/>
    </source>
</evidence>
<dbReference type="RefSeq" id="WP_054603245.1">
    <property type="nucleotide sequence ID" value="NZ_CP011269.1"/>
</dbReference>
<dbReference type="AlphaFoldDB" id="A0A0N9Y6C2"/>
<organism evidence="5 7">
    <name type="scientific">Mycolicibacterium fortuitum</name>
    <name type="common">Mycobacterium fortuitum</name>
    <dbReference type="NCBI Taxonomy" id="1766"/>
    <lineage>
        <taxon>Bacteria</taxon>
        <taxon>Bacillati</taxon>
        <taxon>Actinomycetota</taxon>
        <taxon>Actinomycetes</taxon>
        <taxon>Mycobacteriales</taxon>
        <taxon>Mycobacteriaceae</taxon>
        <taxon>Mycolicibacterium</taxon>
    </lineage>
</organism>
<dbReference type="PANTHER" id="PTHR30024">
    <property type="entry name" value="ALIPHATIC SULFONATES-BINDING PROTEIN-RELATED"/>
    <property type="match status" value="1"/>
</dbReference>
<comment type="similarity">
    <text evidence="2">Belongs to the bacterial solute-binding protein SsuA/TauA family.</text>
</comment>
<dbReference type="OrthoDB" id="506341at2"/>
<feature type="domain" description="SsuA/THI5-like" evidence="4">
    <location>
        <begin position="73"/>
        <end position="242"/>
    </location>
</feature>
<evidence type="ECO:0000313" key="7">
    <source>
        <dbReference type="Proteomes" id="UP000057134"/>
    </source>
</evidence>
<dbReference type="STRING" id="1766.XA26_49650"/>
<dbReference type="Pfam" id="PF09084">
    <property type="entry name" value="NMT1"/>
    <property type="match status" value="1"/>
</dbReference>
<keyword evidence="7" id="KW-1185">Reference proteome</keyword>